<comment type="caution">
    <text evidence="2">The sequence shown here is derived from an EMBL/GenBank/DDBJ whole genome shotgun (WGS) entry which is preliminary data.</text>
</comment>
<organism evidence="2 3">
    <name type="scientific">Euplotes crassus</name>
    <dbReference type="NCBI Taxonomy" id="5936"/>
    <lineage>
        <taxon>Eukaryota</taxon>
        <taxon>Sar</taxon>
        <taxon>Alveolata</taxon>
        <taxon>Ciliophora</taxon>
        <taxon>Intramacronucleata</taxon>
        <taxon>Spirotrichea</taxon>
        <taxon>Hypotrichia</taxon>
        <taxon>Euplotida</taxon>
        <taxon>Euplotidae</taxon>
        <taxon>Moneuplotes</taxon>
    </lineage>
</organism>
<proteinExistence type="predicted"/>
<gene>
    <name evidence="2" type="ORF">ECRASSUSDP1_LOCUS12691</name>
</gene>
<accession>A0AAD1UM70</accession>
<keyword evidence="3" id="KW-1185">Reference proteome</keyword>
<reference evidence="2" key="1">
    <citation type="submission" date="2023-07" db="EMBL/GenBank/DDBJ databases">
        <authorList>
            <consortium name="AG Swart"/>
            <person name="Singh M."/>
            <person name="Singh A."/>
            <person name="Seah K."/>
            <person name="Emmerich C."/>
        </authorList>
    </citation>
    <scope>NUCLEOTIDE SEQUENCE</scope>
    <source>
        <strain evidence="2">DP1</strain>
    </source>
</reference>
<evidence type="ECO:0000313" key="2">
    <source>
        <dbReference type="EMBL" id="CAI2371369.1"/>
    </source>
</evidence>
<evidence type="ECO:0000313" key="3">
    <source>
        <dbReference type="Proteomes" id="UP001295684"/>
    </source>
</evidence>
<feature type="region of interest" description="Disordered" evidence="1">
    <location>
        <begin position="258"/>
        <end position="307"/>
    </location>
</feature>
<protein>
    <submittedName>
        <fullName evidence="2">Uncharacterized protein</fullName>
    </submittedName>
</protein>
<dbReference type="AlphaFoldDB" id="A0AAD1UM70"/>
<sequence>MALQLGIRRILRPCTSRAITGLSTACFLSFRLLLKTCLVRLSDERLANLMKKSSNKCFSKTLSKLRLIEKNKHYPLVFSYCCNDLQEYLFNTKKLVKKNINDSIREIPKCEETFMSYTKSINEFKLSSELNLRLSESRNSSKGGDMNIIIEGEGVNGKKTLPLTSVNSSIVKAEKNTKTIAYDKILACSKRYNFANVGNMKNQARSIKSRNFIAKSQGSNNTSLDNYVTNDSNYFDIKLINPSDSLIHSRNTMYKFSDFHSQGSKNSRMESKNSTKMSFNPKIRSQQNSRGSKYHPKAPGEGPSNHSFKLFKKQIRRIHTRNQEKMCTIISKTAEFL</sequence>
<dbReference type="Proteomes" id="UP001295684">
    <property type="component" value="Unassembled WGS sequence"/>
</dbReference>
<name>A0AAD1UM70_EUPCR</name>
<evidence type="ECO:0000256" key="1">
    <source>
        <dbReference type="SAM" id="MobiDB-lite"/>
    </source>
</evidence>
<dbReference type="EMBL" id="CAMPGE010012601">
    <property type="protein sequence ID" value="CAI2371369.1"/>
    <property type="molecule type" value="Genomic_DNA"/>
</dbReference>
<feature type="compositionally biased region" description="Polar residues" evidence="1">
    <location>
        <begin position="274"/>
        <end position="291"/>
    </location>
</feature>